<dbReference type="InterPro" id="IPR036626">
    <property type="entry name" value="GpW_sf"/>
</dbReference>
<dbReference type="AlphaFoldDB" id="A0A6I4TVY6"/>
<evidence type="ECO:0008006" key="3">
    <source>
        <dbReference type="Google" id="ProtNLM"/>
    </source>
</evidence>
<sequence>MTQRSTTEIGADLVDYRAARSALVKGERVEDIWEDGARMKLAGLSLADINAAIADLEREYEAASQAEAGRPRRRAISLRWSN</sequence>
<evidence type="ECO:0000313" key="2">
    <source>
        <dbReference type="Proteomes" id="UP000469430"/>
    </source>
</evidence>
<dbReference type="EMBL" id="WTYJ01000001">
    <property type="protein sequence ID" value="MXO98957.1"/>
    <property type="molecule type" value="Genomic_DNA"/>
</dbReference>
<dbReference type="Proteomes" id="UP000469430">
    <property type="component" value="Unassembled WGS sequence"/>
</dbReference>
<dbReference type="GO" id="GO:0019058">
    <property type="term" value="P:viral life cycle"/>
    <property type="evidence" value="ECO:0007669"/>
    <property type="project" value="InterPro"/>
</dbReference>
<proteinExistence type="predicted"/>
<reference evidence="1 2" key="1">
    <citation type="submission" date="2019-12" db="EMBL/GenBank/DDBJ databases">
        <title>Genomic-based taxomic classification of the family Erythrobacteraceae.</title>
        <authorList>
            <person name="Xu L."/>
        </authorList>
    </citation>
    <scope>NUCLEOTIDE SEQUENCE [LARGE SCALE GENOMIC DNA]</scope>
    <source>
        <strain evidence="1 2">S36</strain>
    </source>
</reference>
<protein>
    <recommendedName>
        <fullName evidence="3">GpW protein</fullName>
    </recommendedName>
</protein>
<dbReference type="SUPFAM" id="SSF64210">
    <property type="entry name" value="Head-to-tail joining protein W, gpW"/>
    <property type="match status" value="1"/>
</dbReference>
<name>A0A6I4TVY6_9SPHN</name>
<dbReference type="Gene3D" id="3.30.1580.10">
    <property type="entry name" value="Head-to-tail joining protein W"/>
    <property type="match status" value="1"/>
</dbReference>
<evidence type="ECO:0000313" key="1">
    <source>
        <dbReference type="EMBL" id="MXO98957.1"/>
    </source>
</evidence>
<comment type="caution">
    <text evidence="1">The sequence shown here is derived from an EMBL/GenBank/DDBJ whole genome shotgun (WGS) entry which is preliminary data.</text>
</comment>
<accession>A0A6I4TVY6</accession>
<dbReference type="RefSeq" id="WP_161390546.1">
    <property type="nucleotide sequence ID" value="NZ_JBHSCP010000001.1"/>
</dbReference>
<organism evidence="1 2">
    <name type="scientific">Croceibacterium xixiisoli</name>
    <dbReference type="NCBI Taxonomy" id="1476466"/>
    <lineage>
        <taxon>Bacteria</taxon>
        <taxon>Pseudomonadati</taxon>
        <taxon>Pseudomonadota</taxon>
        <taxon>Alphaproteobacteria</taxon>
        <taxon>Sphingomonadales</taxon>
        <taxon>Erythrobacteraceae</taxon>
        <taxon>Croceibacterium</taxon>
    </lineage>
</organism>
<keyword evidence="2" id="KW-1185">Reference proteome</keyword>
<dbReference type="OrthoDB" id="7433358at2"/>
<gene>
    <name evidence="1" type="ORF">GRI97_08145</name>
</gene>